<dbReference type="InterPro" id="IPR002744">
    <property type="entry name" value="MIP18-like"/>
</dbReference>
<dbReference type="PANTHER" id="PTHR42961">
    <property type="entry name" value="IRON-SULFUR PROTEIN NUBPL"/>
    <property type="match status" value="1"/>
</dbReference>
<dbReference type="SUPFAM" id="SSF52540">
    <property type="entry name" value="P-loop containing nucleoside triphosphate hydrolases"/>
    <property type="match status" value="1"/>
</dbReference>
<feature type="binding site" evidence="6">
    <location>
        <begin position="127"/>
        <end position="134"/>
    </location>
    <ligand>
        <name>ATP</name>
        <dbReference type="ChEBI" id="CHEBI:30616"/>
    </ligand>
</feature>
<evidence type="ECO:0000256" key="1">
    <source>
        <dbReference type="ARBA" id="ARBA00022723"/>
    </source>
</evidence>
<dbReference type="RefSeq" id="WP_157424813.1">
    <property type="nucleotide sequence ID" value="NZ_BAAANI010000007.1"/>
</dbReference>
<gene>
    <name evidence="8" type="ORF">ACFFQV_07105</name>
</gene>
<comment type="function">
    <text evidence="6">Binds and transfers iron-sulfur (Fe-S) clusters to target apoproteins. Can hydrolyze ATP.</text>
</comment>
<dbReference type="PANTHER" id="PTHR42961:SF2">
    <property type="entry name" value="IRON-SULFUR PROTEIN NUBPL"/>
    <property type="match status" value="1"/>
</dbReference>
<dbReference type="SUPFAM" id="SSF117916">
    <property type="entry name" value="Fe-S cluster assembly (FSCA) domain-like"/>
    <property type="match status" value="1"/>
</dbReference>
<dbReference type="GO" id="GO:0005524">
    <property type="term" value="F:ATP binding"/>
    <property type="evidence" value="ECO:0007669"/>
    <property type="project" value="UniProtKB-KW"/>
</dbReference>
<evidence type="ECO:0000256" key="3">
    <source>
        <dbReference type="ARBA" id="ARBA00022840"/>
    </source>
</evidence>
<evidence type="ECO:0000256" key="6">
    <source>
        <dbReference type="HAMAP-Rule" id="MF_02040"/>
    </source>
</evidence>
<dbReference type="InterPro" id="IPR019591">
    <property type="entry name" value="Mrp/NBP35_ATP-bd"/>
</dbReference>
<name>A0ABV5SNZ1_9MICO</name>
<comment type="similarity">
    <text evidence="6">Belongs to the Mrp/NBP35 ATP-binding proteins family.</text>
</comment>
<dbReference type="EMBL" id="JBHMBL010000001">
    <property type="protein sequence ID" value="MFB9642058.1"/>
    <property type="molecule type" value="Genomic_DNA"/>
</dbReference>
<keyword evidence="1 6" id="KW-0479">Metal-binding</keyword>
<comment type="caution">
    <text evidence="8">The sequence shown here is derived from an EMBL/GenBank/DDBJ whole genome shotgun (WGS) entry which is preliminary data.</text>
</comment>
<keyword evidence="4 6" id="KW-0408">Iron</keyword>
<keyword evidence="2 6" id="KW-0547">Nucleotide-binding</keyword>
<dbReference type="Pfam" id="PF01883">
    <property type="entry name" value="FeS_assembly_P"/>
    <property type="match status" value="1"/>
</dbReference>
<dbReference type="Gene3D" id="3.40.50.300">
    <property type="entry name" value="P-loop containing nucleotide triphosphate hydrolases"/>
    <property type="match status" value="1"/>
</dbReference>
<keyword evidence="9" id="KW-1185">Reference proteome</keyword>
<keyword evidence="6" id="KW-0378">Hydrolase</keyword>
<dbReference type="Proteomes" id="UP001589667">
    <property type="component" value="Unassembled WGS sequence"/>
</dbReference>
<evidence type="ECO:0000313" key="8">
    <source>
        <dbReference type="EMBL" id="MFB9642058.1"/>
    </source>
</evidence>
<evidence type="ECO:0000256" key="4">
    <source>
        <dbReference type="ARBA" id="ARBA00023004"/>
    </source>
</evidence>
<keyword evidence="5 6" id="KW-0411">Iron-sulfur</keyword>
<evidence type="ECO:0000256" key="2">
    <source>
        <dbReference type="ARBA" id="ARBA00022741"/>
    </source>
</evidence>
<proteinExistence type="inferred from homology"/>
<dbReference type="InterPro" id="IPR027417">
    <property type="entry name" value="P-loop_NTPase"/>
</dbReference>
<comment type="subunit">
    <text evidence="6">Homodimer.</text>
</comment>
<organism evidence="8 9">
    <name type="scientific">Agromyces lapidis</name>
    <dbReference type="NCBI Taxonomy" id="279574"/>
    <lineage>
        <taxon>Bacteria</taxon>
        <taxon>Bacillati</taxon>
        <taxon>Actinomycetota</taxon>
        <taxon>Actinomycetes</taxon>
        <taxon>Micrococcales</taxon>
        <taxon>Microbacteriaceae</taxon>
        <taxon>Agromyces</taxon>
    </lineage>
</organism>
<sequence>MPAEGAPPASPLEQAVLRALESVIDPEIRKPITELDMVDRVVEAGDGRVEVGIRLTIVGCPASDRIERDVRQAAESVAGAGNAAVELSVMTPEQRAALTERLRGGRAARTNPFGPGSLTRVIAVTSGKGGVGKSTVTANLAVALAARGLAVGLVDADVHGFSIPGLLGLVDDDGLAARPTRVDEMILPPVAHGVKVISIGMFVEPTAPGGRASSTAVAWRGPMLHRTLSQFLTDVYFGDLDVLLVDLPPGTGDVAISLGQLLPNAEVVVVTTPQAAAADVAERSGVVARQTGQRIVGVVENMAALVQPDGTLLELFGSGGGEIVASRLSTEGAAVPLLASVPLSMALRQGGDSGVPVVVAAPDDPAARAIEQVAAQLSAMPRSLAGRRLDVSVR</sequence>
<keyword evidence="3 6" id="KW-0067">ATP-binding</keyword>
<dbReference type="Pfam" id="PF10609">
    <property type="entry name" value="ParA"/>
    <property type="match status" value="1"/>
</dbReference>
<dbReference type="InterPro" id="IPR044304">
    <property type="entry name" value="NUBPL-like"/>
</dbReference>
<evidence type="ECO:0000313" key="9">
    <source>
        <dbReference type="Proteomes" id="UP001589667"/>
    </source>
</evidence>
<dbReference type="Gene3D" id="3.30.300.130">
    <property type="entry name" value="Fe-S cluster assembly (FSCA)"/>
    <property type="match status" value="1"/>
</dbReference>
<protein>
    <recommendedName>
        <fullName evidence="6">Iron-sulfur cluster carrier protein</fullName>
    </recommendedName>
</protein>
<evidence type="ECO:0000259" key="7">
    <source>
        <dbReference type="Pfam" id="PF01883"/>
    </source>
</evidence>
<feature type="domain" description="MIP18 family-like" evidence="7">
    <location>
        <begin position="13"/>
        <end position="85"/>
    </location>
</feature>
<reference evidence="8 9" key="1">
    <citation type="submission" date="2024-09" db="EMBL/GenBank/DDBJ databases">
        <authorList>
            <person name="Sun Q."/>
            <person name="Mori K."/>
        </authorList>
    </citation>
    <scope>NUCLEOTIDE SEQUENCE [LARGE SCALE GENOMIC DNA]</scope>
    <source>
        <strain evidence="8 9">JCM 14321</strain>
    </source>
</reference>
<evidence type="ECO:0000256" key="5">
    <source>
        <dbReference type="ARBA" id="ARBA00023014"/>
    </source>
</evidence>
<accession>A0ABV5SNZ1</accession>
<dbReference type="InterPro" id="IPR033756">
    <property type="entry name" value="YlxH/NBP35"/>
</dbReference>
<dbReference type="HAMAP" id="MF_02040">
    <property type="entry name" value="Mrp_NBP35"/>
    <property type="match status" value="1"/>
</dbReference>
<dbReference type="CDD" id="cd02037">
    <property type="entry name" value="Mrp_NBP35"/>
    <property type="match status" value="1"/>
</dbReference>
<dbReference type="InterPro" id="IPR034904">
    <property type="entry name" value="FSCA_dom_sf"/>
</dbReference>